<dbReference type="SUPFAM" id="SSF81452">
    <property type="entry name" value="Cytochrome c oxidase subunit III-like"/>
    <property type="match status" value="1"/>
</dbReference>
<evidence type="ECO:0000256" key="2">
    <source>
        <dbReference type="ARBA" id="ARBA00004651"/>
    </source>
</evidence>
<dbReference type="EMBL" id="JACEIP010000018">
    <property type="protein sequence ID" value="MBA4543617.1"/>
    <property type="molecule type" value="Genomic_DNA"/>
</dbReference>
<dbReference type="InterPro" id="IPR035973">
    <property type="entry name" value="Cyt_c_oxidase_su3-like_sf"/>
</dbReference>
<feature type="transmembrane region" description="Helical" evidence="10">
    <location>
        <begin position="184"/>
        <end position="204"/>
    </location>
</feature>
<dbReference type="Gene3D" id="1.20.120.80">
    <property type="entry name" value="Cytochrome c oxidase, subunit III, four-helix bundle"/>
    <property type="match status" value="1"/>
</dbReference>
<dbReference type="NCBIfam" id="TIGR02897">
    <property type="entry name" value="QoxC"/>
    <property type="match status" value="1"/>
</dbReference>
<comment type="caution">
    <text evidence="13">The sequence shown here is derived from an EMBL/GenBank/DDBJ whole genome shotgun (WGS) entry which is preliminary data.</text>
</comment>
<evidence type="ECO:0000256" key="7">
    <source>
        <dbReference type="ARBA" id="ARBA00023002"/>
    </source>
</evidence>
<evidence type="ECO:0000256" key="1">
    <source>
        <dbReference type="ARBA" id="ARBA00000725"/>
    </source>
</evidence>
<gene>
    <name evidence="13" type="primary">qoxC</name>
    <name evidence="13" type="ORF">H1164_12020</name>
</gene>
<reference evidence="13 14" key="1">
    <citation type="submission" date="2020-07" db="EMBL/GenBank/DDBJ databases">
        <authorList>
            <person name="Feng H."/>
        </authorList>
    </citation>
    <scope>NUCLEOTIDE SEQUENCE [LARGE SCALE GENOMIC DNA]</scope>
    <source>
        <strain evidence="14">s-11</strain>
    </source>
</reference>
<comment type="catalytic activity">
    <reaction evidence="1 10">
        <text>2 a quinol + O2 = 2 a quinone + 2 H2O</text>
        <dbReference type="Rhea" id="RHEA:55376"/>
        <dbReference type="ChEBI" id="CHEBI:15377"/>
        <dbReference type="ChEBI" id="CHEBI:15379"/>
        <dbReference type="ChEBI" id="CHEBI:24646"/>
        <dbReference type="ChEBI" id="CHEBI:132124"/>
    </reaction>
</comment>
<dbReference type="FunFam" id="1.20.120.80:FF:000001">
    <property type="entry name" value="Cytochrome (Ubi)quinol oxidase subunit III"/>
    <property type="match status" value="1"/>
</dbReference>
<comment type="function">
    <text evidence="10">Catalyzes quinol oxidation with the concomitant reduction of oxygen to water.</text>
</comment>
<dbReference type="InterPro" id="IPR033946">
    <property type="entry name" value="Ubiquinol_oxase_su3_dom"/>
</dbReference>
<keyword evidence="5 9" id="KW-0812">Transmembrane</keyword>
<evidence type="ECO:0000256" key="9">
    <source>
        <dbReference type="RuleBase" id="RU003376"/>
    </source>
</evidence>
<dbReference type="GO" id="GO:0042773">
    <property type="term" value="P:ATP synthesis coupled electron transport"/>
    <property type="evidence" value="ECO:0007669"/>
    <property type="project" value="UniProtKB-UniRule"/>
</dbReference>
<dbReference type="RefSeq" id="WP_033101579.1">
    <property type="nucleotide sequence ID" value="NZ_JACEIP010000018.1"/>
</dbReference>
<dbReference type="GO" id="GO:0004129">
    <property type="term" value="F:cytochrome-c oxidase activity"/>
    <property type="evidence" value="ECO:0007669"/>
    <property type="project" value="UniProtKB-UniRule"/>
</dbReference>
<comment type="subcellular location">
    <subcellularLocation>
        <location evidence="2 9">Cell membrane</location>
        <topology evidence="2 9">Multi-pass membrane protein</topology>
    </subcellularLocation>
</comment>
<dbReference type="InterPro" id="IPR014246">
    <property type="entry name" value="QoxC"/>
</dbReference>
<dbReference type="InterPro" id="IPR000298">
    <property type="entry name" value="Cyt_c_oxidase-like_su3"/>
</dbReference>
<evidence type="ECO:0000256" key="11">
    <source>
        <dbReference type="SAM" id="MobiDB-lite"/>
    </source>
</evidence>
<dbReference type="InterPro" id="IPR013833">
    <property type="entry name" value="Cyt_c_oxidase_su3_a-hlx"/>
</dbReference>
<proteinExistence type="inferred from homology"/>
<feature type="transmembrane region" description="Helical" evidence="10">
    <location>
        <begin position="28"/>
        <end position="50"/>
    </location>
</feature>
<dbReference type="Pfam" id="PF00510">
    <property type="entry name" value="COX3"/>
    <property type="match status" value="1"/>
</dbReference>
<evidence type="ECO:0000313" key="13">
    <source>
        <dbReference type="EMBL" id="MBA4543617.1"/>
    </source>
</evidence>
<evidence type="ECO:0000256" key="8">
    <source>
        <dbReference type="ARBA" id="ARBA00023136"/>
    </source>
</evidence>
<keyword evidence="4 10" id="KW-1003">Cell membrane</keyword>
<evidence type="ECO:0000256" key="4">
    <source>
        <dbReference type="ARBA" id="ARBA00022475"/>
    </source>
</evidence>
<dbReference type="GO" id="GO:0005886">
    <property type="term" value="C:plasma membrane"/>
    <property type="evidence" value="ECO:0007669"/>
    <property type="project" value="UniProtKB-SubCell"/>
</dbReference>
<dbReference type="PROSITE" id="PS50253">
    <property type="entry name" value="COX3"/>
    <property type="match status" value="1"/>
</dbReference>
<feature type="transmembrane region" description="Helical" evidence="10">
    <location>
        <begin position="70"/>
        <end position="88"/>
    </location>
</feature>
<comment type="similarity">
    <text evidence="3 9">Belongs to the cytochrome c oxidase subunit 3 family.</text>
</comment>
<dbReference type="InterPro" id="IPR024791">
    <property type="entry name" value="Cyt_c/ubiquinol_Oxase_su3"/>
</dbReference>
<feature type="transmembrane region" description="Helical" evidence="10">
    <location>
        <begin position="137"/>
        <end position="164"/>
    </location>
</feature>
<keyword evidence="14" id="KW-1185">Reference proteome</keyword>
<keyword evidence="7 10" id="KW-0560">Oxidoreductase</keyword>
<dbReference type="GO" id="GO:0016491">
    <property type="term" value="F:oxidoreductase activity"/>
    <property type="evidence" value="ECO:0007669"/>
    <property type="project" value="UniProtKB-KW"/>
</dbReference>
<keyword evidence="8 10" id="KW-0472">Membrane</keyword>
<evidence type="ECO:0000256" key="6">
    <source>
        <dbReference type="ARBA" id="ARBA00022989"/>
    </source>
</evidence>
<evidence type="ECO:0000256" key="5">
    <source>
        <dbReference type="ARBA" id="ARBA00022692"/>
    </source>
</evidence>
<dbReference type="Proteomes" id="UP000530514">
    <property type="component" value="Unassembled WGS sequence"/>
</dbReference>
<evidence type="ECO:0000256" key="10">
    <source>
        <dbReference type="RuleBase" id="RU367152"/>
    </source>
</evidence>
<evidence type="ECO:0000259" key="12">
    <source>
        <dbReference type="PROSITE" id="PS50253"/>
    </source>
</evidence>
<sequence length="207" mass="23345">MVETTGRPIPDPKSSKHLHGTEEEEKNILGFWIFLSTDLVLFACLFATYLVLRTHTDGGPTTAQLFDIPMFTLETFILLTSSFTCGLAVREMRYNNLRRLLGWLAVTVLLGLIFVGIEASEFLSYSSEGATMQRSAFLSGFFTLVGTHGLHVSLGIVWMISVGIQLLRDRIHPTTARKLFNAGLYWHFLDVVWVMIYTVVYLMGVMK</sequence>
<organism evidence="13 14">
    <name type="scientific">Thermoactinomyces daqus</name>
    <dbReference type="NCBI Taxonomy" id="1329516"/>
    <lineage>
        <taxon>Bacteria</taxon>
        <taxon>Bacillati</taxon>
        <taxon>Bacillota</taxon>
        <taxon>Bacilli</taxon>
        <taxon>Bacillales</taxon>
        <taxon>Thermoactinomycetaceae</taxon>
        <taxon>Thermoactinomyces</taxon>
    </lineage>
</organism>
<accession>A0A7W1XBI2</accession>
<dbReference type="GO" id="GO:0019646">
    <property type="term" value="P:aerobic electron transport chain"/>
    <property type="evidence" value="ECO:0007669"/>
    <property type="project" value="UniProtKB-UniRule"/>
</dbReference>
<name>A0A7W1XBI2_9BACL</name>
<evidence type="ECO:0000313" key="14">
    <source>
        <dbReference type="Proteomes" id="UP000530514"/>
    </source>
</evidence>
<evidence type="ECO:0000256" key="3">
    <source>
        <dbReference type="ARBA" id="ARBA00010581"/>
    </source>
</evidence>
<feature type="transmembrane region" description="Helical" evidence="10">
    <location>
        <begin position="100"/>
        <end position="117"/>
    </location>
</feature>
<dbReference type="PANTHER" id="PTHR11403:SF2">
    <property type="entry name" value="CYTOCHROME BO(3) UBIQUINOL OXIDASE SUBUNIT 3"/>
    <property type="match status" value="1"/>
</dbReference>
<protein>
    <recommendedName>
        <fullName evidence="10">Quinol oxidase subunit 3</fullName>
        <ecNumber evidence="10">1.10.3.-</ecNumber>
    </recommendedName>
</protein>
<dbReference type="EC" id="1.10.3.-" evidence="10"/>
<dbReference type="CDD" id="cd02863">
    <property type="entry name" value="Ubiquinol_oxidase_III"/>
    <property type="match status" value="1"/>
</dbReference>
<feature type="region of interest" description="Disordered" evidence="11">
    <location>
        <begin position="1"/>
        <end position="20"/>
    </location>
</feature>
<dbReference type="PANTHER" id="PTHR11403">
    <property type="entry name" value="CYTOCHROME C OXIDASE SUBUNIT III"/>
    <property type="match status" value="1"/>
</dbReference>
<dbReference type="OrthoDB" id="9810850at2"/>
<dbReference type="AlphaFoldDB" id="A0A7W1XBI2"/>
<feature type="domain" description="Heme-copper oxidase subunit III family profile" evidence="12">
    <location>
        <begin position="1"/>
        <end position="205"/>
    </location>
</feature>
<keyword evidence="6 10" id="KW-1133">Transmembrane helix</keyword>